<comment type="caution">
    <text evidence="1">The sequence shown here is derived from an EMBL/GenBank/DDBJ whole genome shotgun (WGS) entry which is preliminary data.</text>
</comment>
<gene>
    <name evidence="1" type="ORF">UX31_C0035G0003</name>
</gene>
<evidence type="ECO:0000313" key="2">
    <source>
        <dbReference type="Proteomes" id="UP000034107"/>
    </source>
</evidence>
<reference evidence="1 2" key="1">
    <citation type="journal article" date="2015" name="Nature">
        <title>rRNA introns, odd ribosomes, and small enigmatic genomes across a large radiation of phyla.</title>
        <authorList>
            <person name="Brown C.T."/>
            <person name="Hug L.A."/>
            <person name="Thomas B.C."/>
            <person name="Sharon I."/>
            <person name="Castelle C.J."/>
            <person name="Singh A."/>
            <person name="Wilkins M.J."/>
            <person name="Williams K.H."/>
            <person name="Banfield J.F."/>
        </authorList>
    </citation>
    <scope>NUCLEOTIDE SEQUENCE [LARGE SCALE GENOMIC DNA]</scope>
</reference>
<dbReference type="AlphaFoldDB" id="A0A0G1NJ13"/>
<sequence>MMFTLVSTGVILRIILPRIVSKTPGFAYRLEGRFLIYFNLGYYPLYLGYGSYPSQYLNKAILGHGQHALLYGLF</sequence>
<proteinExistence type="predicted"/>
<protein>
    <submittedName>
        <fullName evidence="1">Uncharacterized protein</fullName>
    </submittedName>
</protein>
<evidence type="ECO:0000313" key="1">
    <source>
        <dbReference type="EMBL" id="KKU20584.1"/>
    </source>
</evidence>
<accession>A0A0G1NJ13</accession>
<dbReference type="EMBL" id="LCLS01000035">
    <property type="protein sequence ID" value="KKU20584.1"/>
    <property type="molecule type" value="Genomic_DNA"/>
</dbReference>
<organism evidence="1 2">
    <name type="scientific">Candidatus Nomurabacteria bacterium GW2011_GWA1_46_11</name>
    <dbReference type="NCBI Taxonomy" id="1618732"/>
    <lineage>
        <taxon>Bacteria</taxon>
        <taxon>Candidatus Nomuraibacteriota</taxon>
    </lineage>
</organism>
<dbReference type="Proteomes" id="UP000034107">
    <property type="component" value="Unassembled WGS sequence"/>
</dbReference>
<name>A0A0G1NJ13_9BACT</name>